<evidence type="ECO:0000256" key="2">
    <source>
        <dbReference type="ARBA" id="ARBA00023125"/>
    </source>
</evidence>
<dbReference type="GO" id="GO:0003677">
    <property type="term" value="F:DNA binding"/>
    <property type="evidence" value="ECO:0007669"/>
    <property type="project" value="UniProtKB-KW"/>
</dbReference>
<evidence type="ECO:0000256" key="1">
    <source>
        <dbReference type="ARBA" id="ARBA00023015"/>
    </source>
</evidence>
<dbReference type="PANTHER" id="PTHR30204:SF94">
    <property type="entry name" value="HEAVY METAL-DEPENDENT TRANSCRIPTIONAL REGULATOR HI_0293-RELATED"/>
    <property type="match status" value="1"/>
</dbReference>
<reference evidence="5 6" key="1">
    <citation type="submission" date="2018-08" db="EMBL/GenBank/DDBJ databases">
        <title>A genome reference for cultivated species of the human gut microbiota.</title>
        <authorList>
            <person name="Zou Y."/>
            <person name="Xue W."/>
            <person name="Luo G."/>
        </authorList>
    </citation>
    <scope>NUCLEOTIDE SEQUENCE [LARGE SCALE GENOMIC DNA]</scope>
    <source>
        <strain evidence="5 6">OM06-4</strain>
    </source>
</reference>
<dbReference type="CDD" id="cd00592">
    <property type="entry name" value="HTH_MerR-like"/>
    <property type="match status" value="1"/>
</dbReference>
<comment type="caution">
    <text evidence="5">The sequence shown here is derived from an EMBL/GenBank/DDBJ whole genome shotgun (WGS) entry which is preliminary data.</text>
</comment>
<dbReference type="PANTHER" id="PTHR30204">
    <property type="entry name" value="REDOX-CYCLING DRUG-SENSING TRANSCRIPTIONAL ACTIVATOR SOXR"/>
    <property type="match status" value="1"/>
</dbReference>
<dbReference type="Proteomes" id="UP000261032">
    <property type="component" value="Unassembled WGS sequence"/>
</dbReference>
<evidence type="ECO:0000313" key="6">
    <source>
        <dbReference type="Proteomes" id="UP000261032"/>
    </source>
</evidence>
<dbReference type="RefSeq" id="WP_117582069.1">
    <property type="nucleotide sequence ID" value="NZ_QUSL01000024.1"/>
</dbReference>
<name>A0A3E3EBL5_9FIRM</name>
<keyword evidence="3" id="KW-0804">Transcription</keyword>
<dbReference type="InterPro" id="IPR047057">
    <property type="entry name" value="MerR_fam"/>
</dbReference>
<keyword evidence="1" id="KW-0805">Transcription regulation</keyword>
<dbReference type="SUPFAM" id="SSF46955">
    <property type="entry name" value="Putative DNA-binding domain"/>
    <property type="match status" value="1"/>
</dbReference>
<accession>A0A3E3EBL5</accession>
<evidence type="ECO:0000256" key="3">
    <source>
        <dbReference type="ARBA" id="ARBA00023163"/>
    </source>
</evidence>
<evidence type="ECO:0000313" key="5">
    <source>
        <dbReference type="EMBL" id="RGD82768.1"/>
    </source>
</evidence>
<dbReference type="Gene3D" id="1.10.1660.10">
    <property type="match status" value="1"/>
</dbReference>
<keyword evidence="2" id="KW-0238">DNA-binding</keyword>
<feature type="domain" description="HTH merR-type" evidence="4">
    <location>
        <begin position="1"/>
        <end position="68"/>
    </location>
</feature>
<dbReference type="SMART" id="SM00422">
    <property type="entry name" value="HTH_MERR"/>
    <property type="match status" value="1"/>
</dbReference>
<protein>
    <submittedName>
        <fullName evidence="5">MerR family transcriptional regulator</fullName>
    </submittedName>
</protein>
<dbReference type="InterPro" id="IPR009061">
    <property type="entry name" value="DNA-bd_dom_put_sf"/>
</dbReference>
<dbReference type="AlphaFoldDB" id="A0A3E3EBL5"/>
<gene>
    <name evidence="5" type="ORF">DXB93_13575</name>
</gene>
<dbReference type="GO" id="GO:0003700">
    <property type="term" value="F:DNA-binding transcription factor activity"/>
    <property type="evidence" value="ECO:0007669"/>
    <property type="project" value="InterPro"/>
</dbReference>
<proteinExistence type="predicted"/>
<dbReference type="EMBL" id="QUSL01000024">
    <property type="protein sequence ID" value="RGD82768.1"/>
    <property type="molecule type" value="Genomic_DNA"/>
</dbReference>
<dbReference type="Pfam" id="PF13411">
    <property type="entry name" value="MerR_1"/>
    <property type="match status" value="1"/>
</dbReference>
<organism evidence="5 6">
    <name type="scientific">Thomasclavelia ramosa</name>
    <dbReference type="NCBI Taxonomy" id="1547"/>
    <lineage>
        <taxon>Bacteria</taxon>
        <taxon>Bacillati</taxon>
        <taxon>Bacillota</taxon>
        <taxon>Erysipelotrichia</taxon>
        <taxon>Erysipelotrichales</taxon>
        <taxon>Coprobacillaceae</taxon>
        <taxon>Thomasclavelia</taxon>
    </lineage>
</organism>
<evidence type="ECO:0000259" key="4">
    <source>
        <dbReference type="PROSITE" id="PS50937"/>
    </source>
</evidence>
<dbReference type="PROSITE" id="PS50937">
    <property type="entry name" value="HTH_MERR_2"/>
    <property type="match status" value="1"/>
</dbReference>
<sequence>MKTNELEKLLGTTKDTLRYYEKEELISPSRDDNGYRNYSHEDIRIIKNIIMLRSFDLSIEDIRRIFNNEISLNTCLNQKKEYLLKEIGKKQIIIDLIEKNLSCKKAF</sequence>
<dbReference type="InterPro" id="IPR000551">
    <property type="entry name" value="MerR-type_HTH_dom"/>
</dbReference>